<gene>
    <name evidence="3" type="ORF">PCOR1329_LOCUS81618</name>
</gene>
<evidence type="ECO:0000313" key="4">
    <source>
        <dbReference type="Proteomes" id="UP001189429"/>
    </source>
</evidence>
<proteinExistence type="predicted"/>
<feature type="signal peptide" evidence="2">
    <location>
        <begin position="1"/>
        <end position="19"/>
    </location>
</feature>
<feature type="compositionally biased region" description="Basic and acidic residues" evidence="1">
    <location>
        <begin position="331"/>
        <end position="348"/>
    </location>
</feature>
<feature type="chain" id="PRO_5045788670" evidence="2">
    <location>
        <begin position="20"/>
        <end position="782"/>
    </location>
</feature>
<name>A0ABN9Y1Q3_9DINO</name>
<evidence type="ECO:0000256" key="1">
    <source>
        <dbReference type="SAM" id="MobiDB-lite"/>
    </source>
</evidence>
<dbReference type="PANTHER" id="PTHR46500">
    <property type="entry name" value="CILIA- AND FLAGELLA-ASSOCIATED PROTEIN 221"/>
    <property type="match status" value="1"/>
</dbReference>
<evidence type="ECO:0000256" key="2">
    <source>
        <dbReference type="SAM" id="SignalP"/>
    </source>
</evidence>
<feature type="compositionally biased region" description="Low complexity" evidence="1">
    <location>
        <begin position="737"/>
        <end position="746"/>
    </location>
</feature>
<feature type="region of interest" description="Disordered" evidence="1">
    <location>
        <begin position="736"/>
        <end position="773"/>
    </location>
</feature>
<feature type="compositionally biased region" description="Basic and acidic residues" evidence="1">
    <location>
        <begin position="472"/>
        <end position="489"/>
    </location>
</feature>
<dbReference type="EMBL" id="CAUYUJ010021660">
    <property type="protein sequence ID" value="CAK0906205.1"/>
    <property type="molecule type" value="Genomic_DNA"/>
</dbReference>
<feature type="region of interest" description="Disordered" evidence="1">
    <location>
        <begin position="460"/>
        <end position="489"/>
    </location>
</feature>
<reference evidence="3" key="1">
    <citation type="submission" date="2023-10" db="EMBL/GenBank/DDBJ databases">
        <authorList>
            <person name="Chen Y."/>
            <person name="Shah S."/>
            <person name="Dougan E. K."/>
            <person name="Thang M."/>
            <person name="Chan C."/>
        </authorList>
    </citation>
    <scope>NUCLEOTIDE SEQUENCE [LARGE SCALE GENOMIC DNA]</scope>
</reference>
<keyword evidence="4" id="KW-1185">Reference proteome</keyword>
<dbReference type="PANTHER" id="PTHR46500:SF1">
    <property type="entry name" value="CILIA- AND FLAGELLA-ASSOCIATED PROTEIN 221"/>
    <property type="match status" value="1"/>
</dbReference>
<feature type="region of interest" description="Disordered" evidence="1">
    <location>
        <begin position="328"/>
        <end position="350"/>
    </location>
</feature>
<feature type="region of interest" description="Disordered" evidence="1">
    <location>
        <begin position="405"/>
        <end position="434"/>
    </location>
</feature>
<dbReference type="InterPro" id="IPR029676">
    <property type="entry name" value="CFAP221"/>
</dbReference>
<dbReference type="Gene3D" id="2.60.40.10">
    <property type="entry name" value="Immunoglobulins"/>
    <property type="match status" value="2"/>
</dbReference>
<accession>A0ABN9Y1Q3</accession>
<sequence length="782" mass="87149">MGRCLLLIQSACFRAGSCASPARARGGARLAQRRWLRPGAAACLTWRHRPPGAARWPRRVPRGEQAFSSGAAGGMSTRTEGEATLRHPLLEKNDFERLRRNDVLELRPHILHFGGFSIHEEHSQVLRILNVSASSTNMKIIGPATQWFKITYEKKGLLAPGMSEDVTVTFTPHEWRYYYDTVKIFCGDQADNLIVPIHAYPAANDVTLPRIIDFGRVPIGATRTRTLPLTCKIPIMFEYEFTLIEEHPDIQVTPLSGTIPADGTVNVVVTFAPTRHRTARAELQFVVSQFDFEPVPLTVCGSCPPDLSRDAVITAARPAIEAALAEATALPEKHRPTEKRPARKDTAKTKPPTYRFEVAERDINGVKVPVAPMTQANTNFVLSQTVGKIPMKDLPLFIKSQREAVESRQRRAEERHAAGKEGDDASEDGEEDRQALELQFELAYREVEKKDKERELKSMAAARGEEELTQEDAERERAARRKREEKLKQNRLQRDVTRADTVLSKLVVAVPEGLRIEQAPRWDEGENDTELLRQQVTDRFVRAGSRCIARIRARRRCHLLREAMRAAGAVDRGSCRAWVEAESKSAAAGAGKGQDSAGGKAATALDTTAAGAVGEPVEQEKPGEPLDIVHIPSSGFVLPVQLPTPRQRISLTLIRMKTPRSQTIENSLWNNGFKLTVHDHHNLPRQQYSASGEMKGYWAHRDLIFWKQPREGSSRVWHFVFLNEYNHYLSRDEGKGCAKNKGNAKNIRPAPYAGTGKGGKSAAPHWTAGQKGGGVVLEFPPW</sequence>
<protein>
    <submittedName>
        <fullName evidence="3">Uncharacterized protein</fullName>
    </submittedName>
</protein>
<dbReference type="InterPro" id="IPR013783">
    <property type="entry name" value="Ig-like_fold"/>
</dbReference>
<feature type="compositionally biased region" description="Basic and acidic residues" evidence="1">
    <location>
        <begin position="405"/>
        <end position="423"/>
    </location>
</feature>
<comment type="caution">
    <text evidence="3">The sequence shown here is derived from an EMBL/GenBank/DDBJ whole genome shotgun (WGS) entry which is preliminary data.</text>
</comment>
<dbReference type="Proteomes" id="UP001189429">
    <property type="component" value="Unassembled WGS sequence"/>
</dbReference>
<dbReference type="Pfam" id="PF24771">
    <property type="entry name" value="Ig_CFAP74_1st"/>
    <property type="match status" value="1"/>
</dbReference>
<evidence type="ECO:0000313" key="3">
    <source>
        <dbReference type="EMBL" id="CAK0906205.1"/>
    </source>
</evidence>
<organism evidence="3 4">
    <name type="scientific">Prorocentrum cordatum</name>
    <dbReference type="NCBI Taxonomy" id="2364126"/>
    <lineage>
        <taxon>Eukaryota</taxon>
        <taxon>Sar</taxon>
        <taxon>Alveolata</taxon>
        <taxon>Dinophyceae</taxon>
        <taxon>Prorocentrales</taxon>
        <taxon>Prorocentraceae</taxon>
        <taxon>Prorocentrum</taxon>
    </lineage>
</organism>
<keyword evidence="2" id="KW-0732">Signal</keyword>